<dbReference type="EMBL" id="JAVRRT010000001">
    <property type="protein sequence ID" value="KAK5175614.1"/>
    <property type="molecule type" value="Genomic_DNA"/>
</dbReference>
<dbReference type="Proteomes" id="UP001337655">
    <property type="component" value="Unassembled WGS sequence"/>
</dbReference>
<comment type="caution">
    <text evidence="2">The sequence shown here is derived from an EMBL/GenBank/DDBJ whole genome shotgun (WGS) entry which is preliminary data.</text>
</comment>
<accession>A0AAV9PRG4</accession>
<proteinExistence type="predicted"/>
<dbReference type="AlphaFoldDB" id="A0AAV9PRG4"/>
<reference evidence="2 3" key="1">
    <citation type="submission" date="2023-08" db="EMBL/GenBank/DDBJ databases">
        <title>Black Yeasts Isolated from many extreme environments.</title>
        <authorList>
            <person name="Coleine C."/>
            <person name="Stajich J.E."/>
            <person name="Selbmann L."/>
        </authorList>
    </citation>
    <scope>NUCLEOTIDE SEQUENCE [LARGE SCALE GENOMIC DNA]</scope>
    <source>
        <strain evidence="2 3">CCFEE 5935</strain>
    </source>
</reference>
<keyword evidence="3" id="KW-1185">Reference proteome</keyword>
<organism evidence="2 3">
    <name type="scientific">Saxophila tyrrhenica</name>
    <dbReference type="NCBI Taxonomy" id="1690608"/>
    <lineage>
        <taxon>Eukaryota</taxon>
        <taxon>Fungi</taxon>
        <taxon>Dikarya</taxon>
        <taxon>Ascomycota</taxon>
        <taxon>Pezizomycotina</taxon>
        <taxon>Dothideomycetes</taxon>
        <taxon>Dothideomycetidae</taxon>
        <taxon>Mycosphaerellales</taxon>
        <taxon>Extremaceae</taxon>
        <taxon>Saxophila</taxon>
    </lineage>
</organism>
<evidence type="ECO:0000313" key="2">
    <source>
        <dbReference type="EMBL" id="KAK5175614.1"/>
    </source>
</evidence>
<feature type="compositionally biased region" description="Polar residues" evidence="1">
    <location>
        <begin position="40"/>
        <end position="53"/>
    </location>
</feature>
<feature type="region of interest" description="Disordered" evidence="1">
    <location>
        <begin position="1"/>
        <end position="132"/>
    </location>
</feature>
<dbReference type="RefSeq" id="XP_064664252.1">
    <property type="nucleotide sequence ID" value="XM_064798018.1"/>
</dbReference>
<dbReference type="GeneID" id="89922103"/>
<protein>
    <submittedName>
        <fullName evidence="2">Uncharacterized protein</fullName>
    </submittedName>
</protein>
<evidence type="ECO:0000313" key="3">
    <source>
        <dbReference type="Proteomes" id="UP001337655"/>
    </source>
</evidence>
<gene>
    <name evidence="2" type="ORF">LTR77_000753</name>
</gene>
<evidence type="ECO:0000256" key="1">
    <source>
        <dbReference type="SAM" id="MobiDB-lite"/>
    </source>
</evidence>
<name>A0AAV9PRG4_9PEZI</name>
<feature type="compositionally biased region" description="Polar residues" evidence="1">
    <location>
        <begin position="98"/>
        <end position="108"/>
    </location>
</feature>
<feature type="compositionally biased region" description="Polar residues" evidence="1">
    <location>
        <begin position="1"/>
        <end position="13"/>
    </location>
</feature>
<sequence length="302" mass="32137">MAASNSFYASSPTVGLPANPPSEYFNSGNLANACDPSQPPNGVSNAGANSLATTPGALAGHDDADGPGDSSVNTPVNDVMMDTSEAGAESQPGASLDDSINGQQSQPNPAKRPTISPRKSQRVQADAPETDNLAQLVLPPEMREVTTEPLIDEATRVLGISWTRMDSNEALQINQAAYSKLIQKHYPALKEVSIWFENSAIPCYLVRALNASSDLWEYFLFSHDLKEARLITTHEDQLVPRLKMLPAIELAAPGGTMYAVPDPSTSTLIDPQSLKTMMAEDDSMIHGGAPNGGYAAHAMETD</sequence>